<evidence type="ECO:0000256" key="4">
    <source>
        <dbReference type="ARBA" id="ARBA00022475"/>
    </source>
</evidence>
<feature type="transmembrane region" description="Helical" evidence="9">
    <location>
        <begin position="88"/>
        <end position="110"/>
    </location>
</feature>
<dbReference type="AlphaFoldDB" id="A0A0M7B993"/>
<feature type="transmembrane region" description="Helical" evidence="9">
    <location>
        <begin position="12"/>
        <end position="29"/>
    </location>
</feature>
<evidence type="ECO:0000256" key="9">
    <source>
        <dbReference type="SAM" id="Phobius"/>
    </source>
</evidence>
<feature type="transmembrane region" description="Helical" evidence="9">
    <location>
        <begin position="446"/>
        <end position="466"/>
    </location>
</feature>
<feature type="transmembrane region" description="Helical" evidence="9">
    <location>
        <begin position="472"/>
        <end position="496"/>
    </location>
</feature>
<dbReference type="PANTHER" id="PTHR30047:SF7">
    <property type="entry name" value="HIGH-AFFINITY CHOLINE TRANSPORT PROTEIN"/>
    <property type="match status" value="1"/>
</dbReference>
<evidence type="ECO:0000256" key="3">
    <source>
        <dbReference type="ARBA" id="ARBA00022448"/>
    </source>
</evidence>
<evidence type="ECO:0000256" key="7">
    <source>
        <dbReference type="ARBA" id="ARBA00023136"/>
    </source>
</evidence>
<protein>
    <submittedName>
        <fullName evidence="10">Glycine betaine transporter OpuD</fullName>
    </submittedName>
</protein>
<evidence type="ECO:0000256" key="8">
    <source>
        <dbReference type="SAM" id="MobiDB-lite"/>
    </source>
</evidence>
<feature type="transmembrane region" description="Helical" evidence="9">
    <location>
        <begin position="49"/>
        <end position="67"/>
    </location>
</feature>
<feature type="transmembrane region" description="Helical" evidence="9">
    <location>
        <begin position="315"/>
        <end position="333"/>
    </location>
</feature>
<evidence type="ECO:0000256" key="1">
    <source>
        <dbReference type="ARBA" id="ARBA00004651"/>
    </source>
</evidence>
<organism evidence="10 11">
    <name type="scientific">Jannaschia seosinensis</name>
    <dbReference type="NCBI Taxonomy" id="313367"/>
    <lineage>
        <taxon>Bacteria</taxon>
        <taxon>Pseudomonadati</taxon>
        <taxon>Pseudomonadota</taxon>
        <taxon>Alphaproteobacteria</taxon>
        <taxon>Rhodobacterales</taxon>
        <taxon>Roseobacteraceae</taxon>
        <taxon>Jannaschia</taxon>
    </lineage>
</organism>
<evidence type="ECO:0000313" key="11">
    <source>
        <dbReference type="Proteomes" id="UP000049455"/>
    </source>
</evidence>
<dbReference type="NCBIfam" id="TIGR00842">
    <property type="entry name" value="bcct"/>
    <property type="match status" value="1"/>
</dbReference>
<evidence type="ECO:0000313" key="10">
    <source>
        <dbReference type="EMBL" id="CUH37959.1"/>
    </source>
</evidence>
<feature type="transmembrane region" description="Helical" evidence="9">
    <location>
        <begin position="188"/>
        <end position="207"/>
    </location>
</feature>
<keyword evidence="11" id="KW-1185">Reference proteome</keyword>
<comment type="subcellular location">
    <subcellularLocation>
        <location evidence="1">Cell membrane</location>
        <topology evidence="1">Multi-pass membrane protein</topology>
    </subcellularLocation>
</comment>
<feature type="transmembrane region" description="Helical" evidence="9">
    <location>
        <begin position="255"/>
        <end position="274"/>
    </location>
</feature>
<feature type="transmembrane region" description="Helical" evidence="9">
    <location>
        <begin position="138"/>
        <end position="161"/>
    </location>
</feature>
<dbReference type="EMBL" id="CYPR01000082">
    <property type="protein sequence ID" value="CUH37959.1"/>
    <property type="molecule type" value="Genomic_DNA"/>
</dbReference>
<dbReference type="PANTHER" id="PTHR30047">
    <property type="entry name" value="HIGH-AFFINITY CHOLINE TRANSPORT PROTEIN-RELATED"/>
    <property type="match status" value="1"/>
</dbReference>
<evidence type="ECO:0000256" key="2">
    <source>
        <dbReference type="ARBA" id="ARBA00005658"/>
    </source>
</evidence>
<dbReference type="GO" id="GO:0022857">
    <property type="term" value="F:transmembrane transporter activity"/>
    <property type="evidence" value="ECO:0007669"/>
    <property type="project" value="InterPro"/>
</dbReference>
<feature type="transmembrane region" description="Helical" evidence="9">
    <location>
        <begin position="227"/>
        <end position="248"/>
    </location>
</feature>
<keyword evidence="3" id="KW-0813">Transport</keyword>
<keyword evidence="7 9" id="KW-0472">Membrane</keyword>
<feature type="transmembrane region" description="Helical" evidence="9">
    <location>
        <begin position="410"/>
        <end position="434"/>
    </location>
</feature>
<dbReference type="Proteomes" id="UP000049455">
    <property type="component" value="Unassembled WGS sequence"/>
</dbReference>
<sequence>MAGYVGRAANRQSMIAIAIMLAILLWAFLGQENFRTVVQTVRSASRPVLEWYFVGIICFFFGAMLWLGVSRYYRVRLGADDEEPEYTLAAWLSMLFAAGTGVGLLFWSIAEPLEHFDSNPFQAGELQNPAALALRLTFFHWGLSGWAIFALIGLCLAYFSFRRNRPLTLRSALEPVIGRHSDGIIGRGFDVVAVIATVFGVTTTLGLGARQVGTGLNEVFGLPGSTWVQLATIAVIIAVATTSVALGLQRGIRRLSEFNVVLAGLLLLFFFVYGPTNHLISMTLEVSGAYLQKLPAQSLFTGATGGADWLNEWTIFYWGWWIAWAPFVGMFIARISRGRTIGEFLLGVFLFPSVFTFIWIGILGGSALHLQGEGVTDLISVVQEDEARALFVTIRELGAPSTLTTLVSGMAILLIAIFFATSADSGTLVINTILSDGSTTPPAWRRISWSIGIGLLTAALILAGGIEILQQTVVLAAVPFSVVLAAMTIGLFRALMSEEQDPRKGRKGRRPRQPWAGTDEPD</sequence>
<keyword evidence="4" id="KW-1003">Cell membrane</keyword>
<dbReference type="OrthoDB" id="9775735at2"/>
<reference evidence="10 11" key="1">
    <citation type="submission" date="2015-09" db="EMBL/GenBank/DDBJ databases">
        <authorList>
            <person name="Jackson K.R."/>
            <person name="Lunt B.L."/>
            <person name="Fisher J.N.B."/>
            <person name="Gardner A.V."/>
            <person name="Bailey M.E."/>
            <person name="Deus L.M."/>
            <person name="Earl A.S."/>
            <person name="Gibby P.D."/>
            <person name="Hartmann K.A."/>
            <person name="Liu J.E."/>
            <person name="Manci A.M."/>
            <person name="Nielsen D.A."/>
            <person name="Solomon M.B."/>
            <person name="Breakwell D.P."/>
            <person name="Burnett S.H."/>
            <person name="Grose J.H."/>
        </authorList>
    </citation>
    <scope>NUCLEOTIDE SEQUENCE [LARGE SCALE GENOMIC DNA]</scope>
    <source>
        <strain evidence="10 11">CECT 7799</strain>
    </source>
</reference>
<evidence type="ECO:0000256" key="6">
    <source>
        <dbReference type="ARBA" id="ARBA00022989"/>
    </source>
</evidence>
<evidence type="ECO:0000256" key="5">
    <source>
        <dbReference type="ARBA" id="ARBA00022692"/>
    </source>
</evidence>
<comment type="similarity">
    <text evidence="2">Belongs to the BCCT transporter (TC 2.A.15) family.</text>
</comment>
<dbReference type="GO" id="GO:0005886">
    <property type="term" value="C:plasma membrane"/>
    <property type="evidence" value="ECO:0007669"/>
    <property type="project" value="UniProtKB-SubCell"/>
</dbReference>
<name>A0A0M7B993_9RHOB</name>
<dbReference type="RefSeq" id="WP_055662937.1">
    <property type="nucleotide sequence ID" value="NZ_CYPR01000082.1"/>
</dbReference>
<accession>A0A0M7B993</accession>
<feature type="transmembrane region" description="Helical" evidence="9">
    <location>
        <begin position="345"/>
        <end position="368"/>
    </location>
</feature>
<gene>
    <name evidence="10" type="primary">opuD_1</name>
    <name evidence="10" type="ORF">JSE7799_01344</name>
</gene>
<feature type="region of interest" description="Disordered" evidence="8">
    <location>
        <begin position="499"/>
        <end position="522"/>
    </location>
</feature>
<dbReference type="InterPro" id="IPR000060">
    <property type="entry name" value="BCCT_transptr"/>
</dbReference>
<keyword evidence="6 9" id="KW-1133">Transmembrane helix</keyword>
<proteinExistence type="inferred from homology"/>
<keyword evidence="5 9" id="KW-0812">Transmembrane</keyword>
<dbReference type="Pfam" id="PF02028">
    <property type="entry name" value="BCCT"/>
    <property type="match status" value="1"/>
</dbReference>